<sequence length="144" mass="15653">MFPSTLNSRLKSVGLVSTICLSLTACVGVGISLPEKVTLKTDAYRAQSYRSFTPQITRTARSTPTREWCGITIWALVIPVPLKLPVCNSYDEQSFGSDEFGREIVLLNTQQTVPSPLYACGPLMVLGPIVHGYEGNALCGVFPK</sequence>
<proteinExistence type="predicted"/>
<accession>A0ABM5ZNZ3</accession>
<dbReference type="Proteomes" id="UP000075187">
    <property type="component" value="Chromosome"/>
</dbReference>
<gene>
    <name evidence="1" type="ORF">AWU82_17125</name>
</gene>
<evidence type="ECO:0000313" key="2">
    <source>
        <dbReference type="Proteomes" id="UP000075187"/>
    </source>
</evidence>
<reference evidence="1" key="1">
    <citation type="submission" date="2017-12" db="EMBL/GenBank/DDBJ databases">
        <title>Pseudomonas sp. MS586 complete sequence.</title>
        <authorList>
            <person name="Lu S."/>
            <person name="Deng P."/>
        </authorList>
    </citation>
    <scope>NUCLEOTIDE SEQUENCE</scope>
    <source>
        <strain evidence="1">MS586</strain>
    </source>
</reference>
<dbReference type="EMBL" id="CP014205">
    <property type="protein sequence ID" value="AMQ84961.1"/>
    <property type="molecule type" value="Genomic_DNA"/>
</dbReference>
<evidence type="ECO:0008006" key="3">
    <source>
        <dbReference type="Google" id="ProtNLM"/>
    </source>
</evidence>
<keyword evidence="2" id="KW-1185">Reference proteome</keyword>
<organism evidence="1 2">
    <name type="scientific">Pseudomonas glycinae</name>
    <dbReference type="NCBI Taxonomy" id="1785145"/>
    <lineage>
        <taxon>Bacteria</taxon>
        <taxon>Pseudomonadati</taxon>
        <taxon>Pseudomonadota</taxon>
        <taxon>Gammaproteobacteria</taxon>
        <taxon>Pseudomonadales</taxon>
        <taxon>Pseudomonadaceae</taxon>
        <taxon>Pseudomonas</taxon>
    </lineage>
</organism>
<evidence type="ECO:0000313" key="1">
    <source>
        <dbReference type="EMBL" id="AMQ84961.1"/>
    </source>
</evidence>
<protein>
    <recommendedName>
        <fullName evidence="3">Lipoprotein</fullName>
    </recommendedName>
</protein>
<name>A0ABM5ZNZ3_9PSED</name>